<name>A0A7K4DM15_9EURY</name>
<evidence type="ECO:0000313" key="1">
    <source>
        <dbReference type="EMBL" id="NMO09507.1"/>
    </source>
</evidence>
<evidence type="ECO:0000313" key="2">
    <source>
        <dbReference type="Proteomes" id="UP000591058"/>
    </source>
</evidence>
<reference evidence="1 2" key="1">
    <citation type="submission" date="2020-04" db="EMBL/GenBank/DDBJ databases">
        <title>Draft genome of Methanobacterium subterraneum isolated from animal feces.</title>
        <authorList>
            <person name="Ouboter H.T."/>
            <person name="Berger S."/>
            <person name="Gungor E."/>
            <person name="Jetten M.S.M."/>
            <person name="Welte C.U."/>
        </authorList>
    </citation>
    <scope>NUCLEOTIDE SEQUENCE [LARGE SCALE GENOMIC DNA]</scope>
    <source>
        <strain evidence="1">HO_2020</strain>
    </source>
</reference>
<accession>A0A7K4DM15</accession>
<dbReference type="EMBL" id="JABBYL010000022">
    <property type="protein sequence ID" value="NMO09507.1"/>
    <property type="molecule type" value="Genomic_DNA"/>
</dbReference>
<gene>
    <name evidence="1" type="ORF">HG719_06640</name>
</gene>
<proteinExistence type="predicted"/>
<dbReference type="Proteomes" id="UP000591058">
    <property type="component" value="Unassembled WGS sequence"/>
</dbReference>
<dbReference type="AlphaFoldDB" id="A0A7K4DM15"/>
<comment type="caution">
    <text evidence="1">The sequence shown here is derived from an EMBL/GenBank/DDBJ whole genome shotgun (WGS) entry which is preliminary data.</text>
</comment>
<protein>
    <submittedName>
        <fullName evidence="1">Uncharacterized protein</fullName>
    </submittedName>
</protein>
<dbReference type="RefSeq" id="WP_169032769.1">
    <property type="nucleotide sequence ID" value="NZ_JABBYL010000022.1"/>
</dbReference>
<organism evidence="1 2">
    <name type="scientific">Methanobacterium subterraneum</name>
    <dbReference type="NCBI Taxonomy" id="59277"/>
    <lineage>
        <taxon>Archaea</taxon>
        <taxon>Methanobacteriati</taxon>
        <taxon>Methanobacteriota</taxon>
        <taxon>Methanomada group</taxon>
        <taxon>Methanobacteria</taxon>
        <taxon>Methanobacteriales</taxon>
        <taxon>Methanobacteriaceae</taxon>
        <taxon>Methanobacterium</taxon>
    </lineage>
</organism>
<sequence>MVQKENRSKTRLKLNRRVWIIHDLLNIPRTQKDLLKLWRNRGQVQYEQIKQLNLNGMRGTVNTIDGLRPASLNDIKIFKPKKFTDGFGIDKSSMSKLLEGEKNYPTLIDDEIVTLTFIDRTKAYCLVETYECLYKILIEFDNPLFSEEFKKELKSDLMNSEFSKKLVNMDLINKLDNELKFCFDKNEKSFVLILLRISPSALLHSLKTLYHKGKLKPYSFVENKKRIFLMDLQFHSYKDITYQFETEESMVFNPPISVKVKFEIKTILETSNEKSKQINTIQRVPWDLLSEDEKNQHLKYNEKIIKLLEPLKTTTEKLSDISNEKIDKYFSLESSPLSYEKSND</sequence>